<dbReference type="SUPFAM" id="SSF54637">
    <property type="entry name" value="Thioesterase/thiol ester dehydrase-isomerase"/>
    <property type="match status" value="1"/>
</dbReference>
<comment type="similarity">
    <text evidence="1">Belongs to the 4-hydroxybenzoyl-CoA thioesterase family.</text>
</comment>
<dbReference type="Proteomes" id="UP000092661">
    <property type="component" value="Chromosome"/>
</dbReference>
<dbReference type="KEGG" id="pana:BBH88_01075"/>
<reference evidence="3" key="3">
    <citation type="submission" date="2016-10" db="EMBL/GenBank/DDBJ databases">
        <authorList>
            <person name="See-Too W.S."/>
        </authorList>
    </citation>
    <scope>NUCLEOTIDE SEQUENCE</scope>
    <source>
        <strain evidence="3">DSM 14505</strain>
    </source>
</reference>
<dbReference type="PANTHER" id="PTHR31793">
    <property type="entry name" value="4-HYDROXYBENZOYL-COA THIOESTERASE FAMILY MEMBER"/>
    <property type="match status" value="1"/>
</dbReference>
<evidence type="ECO:0000313" key="3">
    <source>
        <dbReference type="EMBL" id="ANU09026.1"/>
    </source>
</evidence>
<evidence type="ECO:0000313" key="5">
    <source>
        <dbReference type="Proteomes" id="UP000004725"/>
    </source>
</evidence>
<keyword evidence="2" id="KW-0378">Hydrolase</keyword>
<dbReference type="PANTHER" id="PTHR31793:SF27">
    <property type="entry name" value="NOVEL THIOESTERASE SUPERFAMILY DOMAIN AND SAPOSIN A-TYPE DOMAIN CONTAINING PROTEIN (0610012H03RIK)"/>
    <property type="match status" value="1"/>
</dbReference>
<dbReference type="CDD" id="cd00586">
    <property type="entry name" value="4HBT"/>
    <property type="match status" value="1"/>
</dbReference>
<name>A0A1C7DC12_9BACL</name>
<dbReference type="EMBL" id="AJYB01000018">
    <property type="protein sequence ID" value="EIM07276.1"/>
    <property type="molecule type" value="Genomic_DNA"/>
</dbReference>
<keyword evidence="6" id="KW-1185">Reference proteome</keyword>
<dbReference type="eggNOG" id="COG0824">
    <property type="taxonomic scope" value="Bacteria"/>
</dbReference>
<accession>A0A1C7DC12</accession>
<evidence type="ECO:0000256" key="2">
    <source>
        <dbReference type="ARBA" id="ARBA00022801"/>
    </source>
</evidence>
<dbReference type="InterPro" id="IPR029069">
    <property type="entry name" value="HotDog_dom_sf"/>
</dbReference>
<reference evidence="6" key="2">
    <citation type="submission" date="2016-07" db="EMBL/GenBank/DDBJ databases">
        <authorList>
            <person name="See-Too W.S."/>
        </authorList>
    </citation>
    <scope>NUCLEOTIDE SEQUENCE [LARGE SCALE GENOMIC DNA]</scope>
    <source>
        <strain evidence="6">DSM 14505</strain>
    </source>
</reference>
<dbReference type="EMBL" id="CP016534">
    <property type="protein sequence ID" value="ANU09026.1"/>
    <property type="molecule type" value="Genomic_DNA"/>
</dbReference>
<reference evidence="4 5" key="1">
    <citation type="journal article" date="2012" name="J. Bacteriol.">
        <title>Genome Sequence of the Antarctic Psychrophile Bacterium Planococcus antarcticus DSM 14505.</title>
        <authorList>
            <person name="Margolles A."/>
            <person name="Gueimonde M."/>
            <person name="Sanchez B."/>
        </authorList>
    </citation>
    <scope>NUCLEOTIDE SEQUENCE [LARGE SCALE GENOMIC DNA]</scope>
    <source>
        <strain evidence="4 5">DSM 14505</strain>
    </source>
</reference>
<gene>
    <name evidence="4" type="ORF">A1A1_06757</name>
    <name evidence="3" type="ORF">BBH88_01075</name>
</gene>
<evidence type="ECO:0000256" key="1">
    <source>
        <dbReference type="ARBA" id="ARBA00005953"/>
    </source>
</evidence>
<protein>
    <submittedName>
        <fullName evidence="3 4">Thioesterase</fullName>
    </submittedName>
</protein>
<dbReference type="GO" id="GO:0047617">
    <property type="term" value="F:fatty acyl-CoA hydrolase activity"/>
    <property type="evidence" value="ECO:0007669"/>
    <property type="project" value="TreeGrafter"/>
</dbReference>
<dbReference type="InterPro" id="IPR050563">
    <property type="entry name" value="4-hydroxybenzoyl-CoA_TE"/>
</dbReference>
<dbReference type="AlphaFoldDB" id="A0A1C7DC12"/>
<evidence type="ECO:0000313" key="4">
    <source>
        <dbReference type="EMBL" id="EIM07276.1"/>
    </source>
</evidence>
<dbReference type="Pfam" id="PF13279">
    <property type="entry name" value="4HBT_2"/>
    <property type="match status" value="1"/>
</dbReference>
<proteinExistence type="inferred from homology"/>
<dbReference type="RefSeq" id="WP_006829355.1">
    <property type="nucleotide sequence ID" value="NZ_AJYB01000018.1"/>
</dbReference>
<dbReference type="Gene3D" id="3.10.129.10">
    <property type="entry name" value="Hotdog Thioesterase"/>
    <property type="match status" value="1"/>
</dbReference>
<sequence>MAHEIPIKVRFSETDALGHISNISYFIYLEEARTDFFAELGFGHDINNWKIILASASCDFISQGHYNQRLMVRTEVSKIGNSSFQVVHEIKGQKSGELIAKGQASAVHFDFKTQKSEALPEANREHLEKHLIREASHYEN</sequence>
<organism evidence="4 5">
    <name type="scientific">Planococcus antarcticus DSM 14505</name>
    <dbReference type="NCBI Taxonomy" id="1185653"/>
    <lineage>
        <taxon>Bacteria</taxon>
        <taxon>Bacillati</taxon>
        <taxon>Bacillota</taxon>
        <taxon>Bacilli</taxon>
        <taxon>Bacillales</taxon>
        <taxon>Caryophanaceae</taxon>
        <taxon>Planococcus</taxon>
    </lineage>
</organism>
<evidence type="ECO:0000313" key="6">
    <source>
        <dbReference type="Proteomes" id="UP000092661"/>
    </source>
</evidence>
<dbReference type="OrthoDB" id="9799036at2"/>
<dbReference type="Proteomes" id="UP000004725">
    <property type="component" value="Unassembled WGS sequence"/>
</dbReference>